<reference evidence="1" key="1">
    <citation type="submission" date="2018-02" db="EMBL/GenBank/DDBJ databases">
        <title>Rhizophora mucronata_Transcriptome.</title>
        <authorList>
            <person name="Meera S.P."/>
            <person name="Sreeshan A."/>
            <person name="Augustine A."/>
        </authorList>
    </citation>
    <scope>NUCLEOTIDE SEQUENCE</scope>
    <source>
        <tissue evidence="1">Leaf</tissue>
    </source>
</reference>
<evidence type="ECO:0000313" key="1">
    <source>
        <dbReference type="EMBL" id="MBX22663.1"/>
    </source>
</evidence>
<name>A0A2P2LXG6_RHIMU</name>
<protein>
    <submittedName>
        <fullName evidence="1">Uncharacterized protein</fullName>
    </submittedName>
</protein>
<dbReference type="EMBL" id="GGEC01042179">
    <property type="protein sequence ID" value="MBX22663.1"/>
    <property type="molecule type" value="Transcribed_RNA"/>
</dbReference>
<sequence length="22" mass="2651">MVMFQGPLFEPEIEFSSCWLIF</sequence>
<dbReference type="AlphaFoldDB" id="A0A2P2LXG6"/>
<accession>A0A2P2LXG6</accession>
<organism evidence="1">
    <name type="scientific">Rhizophora mucronata</name>
    <name type="common">Asiatic mangrove</name>
    <dbReference type="NCBI Taxonomy" id="61149"/>
    <lineage>
        <taxon>Eukaryota</taxon>
        <taxon>Viridiplantae</taxon>
        <taxon>Streptophyta</taxon>
        <taxon>Embryophyta</taxon>
        <taxon>Tracheophyta</taxon>
        <taxon>Spermatophyta</taxon>
        <taxon>Magnoliopsida</taxon>
        <taxon>eudicotyledons</taxon>
        <taxon>Gunneridae</taxon>
        <taxon>Pentapetalae</taxon>
        <taxon>rosids</taxon>
        <taxon>fabids</taxon>
        <taxon>Malpighiales</taxon>
        <taxon>Rhizophoraceae</taxon>
        <taxon>Rhizophora</taxon>
    </lineage>
</organism>
<proteinExistence type="predicted"/>